<dbReference type="Pfam" id="PF03372">
    <property type="entry name" value="Exo_endo_phos"/>
    <property type="match status" value="1"/>
</dbReference>
<dbReference type="Proteomes" id="UP001597417">
    <property type="component" value="Unassembled WGS sequence"/>
</dbReference>
<name>A0ABW5FP90_9PSEU</name>
<evidence type="ECO:0000313" key="3">
    <source>
        <dbReference type="EMBL" id="MFD2416009.1"/>
    </source>
</evidence>
<organism evidence="3 4">
    <name type="scientific">Amycolatopsis pigmentata</name>
    <dbReference type="NCBI Taxonomy" id="450801"/>
    <lineage>
        <taxon>Bacteria</taxon>
        <taxon>Bacillati</taxon>
        <taxon>Actinomycetota</taxon>
        <taxon>Actinomycetes</taxon>
        <taxon>Pseudonocardiales</taxon>
        <taxon>Pseudonocardiaceae</taxon>
        <taxon>Amycolatopsis</taxon>
    </lineage>
</organism>
<accession>A0ABW5FP90</accession>
<reference evidence="4" key="1">
    <citation type="journal article" date="2019" name="Int. J. Syst. Evol. Microbiol.">
        <title>The Global Catalogue of Microorganisms (GCM) 10K type strain sequencing project: providing services to taxonomists for standard genome sequencing and annotation.</title>
        <authorList>
            <consortium name="The Broad Institute Genomics Platform"/>
            <consortium name="The Broad Institute Genome Sequencing Center for Infectious Disease"/>
            <person name="Wu L."/>
            <person name="Ma J."/>
        </authorList>
    </citation>
    <scope>NUCLEOTIDE SEQUENCE [LARGE SCALE GENOMIC DNA]</scope>
    <source>
        <strain evidence="4">CGMCC 4.7645</strain>
    </source>
</reference>
<dbReference type="EMBL" id="JBHUKR010000004">
    <property type="protein sequence ID" value="MFD2416009.1"/>
    <property type="molecule type" value="Genomic_DNA"/>
</dbReference>
<dbReference type="Gene3D" id="3.60.10.10">
    <property type="entry name" value="Endonuclease/exonuclease/phosphatase"/>
    <property type="match status" value="1"/>
</dbReference>
<keyword evidence="4" id="KW-1185">Reference proteome</keyword>
<dbReference type="RefSeq" id="WP_378262334.1">
    <property type="nucleotide sequence ID" value="NZ_JBHUKR010000004.1"/>
</dbReference>
<feature type="domain" description="Ricin B lectin" evidence="2">
    <location>
        <begin position="272"/>
        <end position="410"/>
    </location>
</feature>
<evidence type="ECO:0000313" key="4">
    <source>
        <dbReference type="Proteomes" id="UP001597417"/>
    </source>
</evidence>
<dbReference type="InterPro" id="IPR003539">
    <property type="entry name" value="CD_toxinB"/>
</dbReference>
<dbReference type="CDD" id="cd00161">
    <property type="entry name" value="beta-trefoil_Ricin-like"/>
    <property type="match status" value="1"/>
</dbReference>
<dbReference type="InterPro" id="IPR000772">
    <property type="entry name" value="Ricin_B_lectin"/>
</dbReference>
<dbReference type="InterPro" id="IPR005135">
    <property type="entry name" value="Endo/exonuclease/phosphatase"/>
</dbReference>
<dbReference type="SUPFAM" id="SSF50370">
    <property type="entry name" value="Ricin B-like lectins"/>
    <property type="match status" value="1"/>
</dbReference>
<comment type="caution">
    <text evidence="3">The sequence shown here is derived from an EMBL/GenBank/DDBJ whole genome shotgun (WGS) entry which is preliminary data.</text>
</comment>
<dbReference type="InterPro" id="IPR035992">
    <property type="entry name" value="Ricin_B-like_lectins"/>
</dbReference>
<keyword evidence="1" id="KW-0732">Signal</keyword>
<proteinExistence type="predicted"/>
<feature type="chain" id="PRO_5046597836" evidence="1">
    <location>
        <begin position="26"/>
        <end position="415"/>
    </location>
</feature>
<dbReference type="PRINTS" id="PR01388">
    <property type="entry name" value="CDTOXINB"/>
</dbReference>
<feature type="signal peptide" evidence="1">
    <location>
        <begin position="1"/>
        <end position="25"/>
    </location>
</feature>
<dbReference type="SUPFAM" id="SSF56219">
    <property type="entry name" value="DNase I-like"/>
    <property type="match status" value="1"/>
</dbReference>
<dbReference type="Gene3D" id="2.80.10.50">
    <property type="match status" value="2"/>
</dbReference>
<dbReference type="PROSITE" id="PS50231">
    <property type="entry name" value="RICIN_B_LECTIN"/>
    <property type="match status" value="1"/>
</dbReference>
<evidence type="ECO:0000256" key="1">
    <source>
        <dbReference type="SAM" id="SignalP"/>
    </source>
</evidence>
<evidence type="ECO:0000259" key="2">
    <source>
        <dbReference type="SMART" id="SM00458"/>
    </source>
</evidence>
<protein>
    <submittedName>
        <fullName evidence="3">RICIN domain-containing protein</fullName>
    </submittedName>
</protein>
<dbReference type="SMART" id="SM00458">
    <property type="entry name" value="RICIN"/>
    <property type="match status" value="1"/>
</dbReference>
<dbReference type="Pfam" id="PF00652">
    <property type="entry name" value="Ricin_B_lectin"/>
    <property type="match status" value="1"/>
</dbReference>
<gene>
    <name evidence="3" type="ORF">ACFSXZ_06690</name>
</gene>
<sequence length="415" mass="45345">MAARLAVAALIAAIPTLTVVPLAEAGPLEQHTPATYNMQGASADTASKWSSDIRDLTGSHDVLALQEAGPLPPMTPGGSFDYIGSFGNGAGTVHHYTRNFGTLSRPLFRHVYFMQTDPNGNRVNLAMVTQNQPDEVVVVPPTFNTSRWSFGLRFGQTVFFTIHALSGSGNDGPNMVQRIAQFTAQQGWDYAVMGDFNRRPDTWGNGRLPQGGHIYRTGEATQVRQGELDYMIASRDVPLYTGRLLGGYSSDHFAVDFRVFPLRAAGLPVSIGSYSNHGDGERILDIYENQSANGTHVITYDLNGGRNQLFNLVPAGVDGYTLRSLSTGKCVDLDRGPNAQAGDYVNEWDCQGQATQIWQFYAWPDDPGAALVYNPYKHMCLDVLGNKTGNGRWPGIYPCTGAINQKWTLQDRSLD</sequence>
<dbReference type="InterPro" id="IPR036691">
    <property type="entry name" value="Endo/exonu/phosph_ase_sf"/>
</dbReference>